<feature type="domain" description="Solute-binding protein family 5" evidence="5">
    <location>
        <begin position="80"/>
        <end position="434"/>
    </location>
</feature>
<dbReference type="PANTHER" id="PTHR30290:SF38">
    <property type="entry name" value="D,D-DIPEPTIDE-BINDING PERIPLASMIC PROTEIN DDPA-RELATED"/>
    <property type="match status" value="1"/>
</dbReference>
<sequence length="536" mass="59659">MAGGRPATGRNGMVKRTLGAAVAALAFALAAPASAQRTLTMGVQTPPSALDPHYHNTTNNTMMLMQIFERLFELDNRAVPQPRLAESMRAIDDLTWEVKLRQGVRFHDGTPFEADDISYTFARIPTVPNSPALYTPAVRTISAVEIVDPTTIRIRTHEPNPLMHFDMAAPFILSRRIHGTNPATADFTSGRLAIGTGPYRLVSFAQNERMEIVRNPTYWGPPEPWDRVTIRFIPQAASRTAALLAGEVDLIDYVPVQDVENLRREPRFALFEVDSVTFVYLFPDSMRDTSPFVADRQGNPLPRNPLADRRVREALSLAINREAIATRLYQGLATPADQFASPIAEHRLPNLPPLPHDVARARALLAEAGYPDGFRLTIHGPNGFFPSDQNLLQALAQQFTRAGIETTVQALPPANLFTRATNREFSLFMTYFSSYLTINPLRQVVATRNPDLGLGPFNRQRYSNPAIDEPVRLALTTMDPERRQVLTQQAARALLEDKGVLPVIFLRNTWAGRRDRVVYDPSPVNHTSAVHARPPG</sequence>
<comment type="similarity">
    <text evidence="2">Belongs to the bacterial solute-binding protein 5 family.</text>
</comment>
<gene>
    <name evidence="6" type="ORF">GXW74_06590</name>
</gene>
<evidence type="ECO:0000256" key="2">
    <source>
        <dbReference type="ARBA" id="ARBA00005695"/>
    </source>
</evidence>
<dbReference type="Gene3D" id="3.40.190.10">
    <property type="entry name" value="Periplasmic binding protein-like II"/>
    <property type="match status" value="1"/>
</dbReference>
<dbReference type="InterPro" id="IPR000914">
    <property type="entry name" value="SBP_5_dom"/>
</dbReference>
<protein>
    <submittedName>
        <fullName evidence="6">ABC transporter substrate-binding protein</fullName>
    </submittedName>
</protein>
<accession>A0A9X9X8W1</accession>
<evidence type="ECO:0000256" key="4">
    <source>
        <dbReference type="SAM" id="SignalP"/>
    </source>
</evidence>
<evidence type="ECO:0000259" key="5">
    <source>
        <dbReference type="Pfam" id="PF00496"/>
    </source>
</evidence>
<dbReference type="AlphaFoldDB" id="A0A9X9X8W1"/>
<dbReference type="Proteomes" id="UP001138709">
    <property type="component" value="Unassembled WGS sequence"/>
</dbReference>
<comment type="caution">
    <text evidence="6">The sequence shown here is derived from an EMBL/GenBank/DDBJ whole genome shotgun (WGS) entry which is preliminary data.</text>
</comment>
<evidence type="ECO:0000313" key="7">
    <source>
        <dbReference type="Proteomes" id="UP001138709"/>
    </source>
</evidence>
<evidence type="ECO:0000313" key="6">
    <source>
        <dbReference type="EMBL" id="MBR0680147.1"/>
    </source>
</evidence>
<dbReference type="SUPFAM" id="SSF53850">
    <property type="entry name" value="Periplasmic binding protein-like II"/>
    <property type="match status" value="1"/>
</dbReference>
<dbReference type="InterPro" id="IPR039424">
    <property type="entry name" value="SBP_5"/>
</dbReference>
<comment type="subcellular location">
    <subcellularLocation>
        <location evidence="1">Periplasm</location>
    </subcellularLocation>
</comment>
<evidence type="ECO:0000256" key="3">
    <source>
        <dbReference type="ARBA" id="ARBA00022729"/>
    </source>
</evidence>
<dbReference type="GO" id="GO:0043190">
    <property type="term" value="C:ATP-binding cassette (ABC) transporter complex"/>
    <property type="evidence" value="ECO:0007669"/>
    <property type="project" value="InterPro"/>
</dbReference>
<name>A0A9X9X8W1_9PROT</name>
<dbReference type="InterPro" id="IPR030678">
    <property type="entry name" value="Peptide/Ni-bd"/>
</dbReference>
<dbReference type="GO" id="GO:0015833">
    <property type="term" value="P:peptide transport"/>
    <property type="evidence" value="ECO:0007669"/>
    <property type="project" value="TreeGrafter"/>
</dbReference>
<feature type="chain" id="PRO_5040720705" evidence="4">
    <location>
        <begin position="36"/>
        <end position="536"/>
    </location>
</feature>
<dbReference type="Gene3D" id="3.10.105.10">
    <property type="entry name" value="Dipeptide-binding Protein, Domain 3"/>
    <property type="match status" value="1"/>
</dbReference>
<organism evidence="6 7">
    <name type="scientific">Neoroseomonas eburnea</name>
    <dbReference type="NCBI Taxonomy" id="1346889"/>
    <lineage>
        <taxon>Bacteria</taxon>
        <taxon>Pseudomonadati</taxon>
        <taxon>Pseudomonadota</taxon>
        <taxon>Alphaproteobacteria</taxon>
        <taxon>Acetobacterales</taxon>
        <taxon>Acetobacteraceae</taxon>
        <taxon>Neoroseomonas</taxon>
    </lineage>
</organism>
<proteinExistence type="inferred from homology"/>
<dbReference type="GO" id="GO:0030288">
    <property type="term" value="C:outer membrane-bounded periplasmic space"/>
    <property type="evidence" value="ECO:0007669"/>
    <property type="project" value="UniProtKB-ARBA"/>
</dbReference>
<dbReference type="CDD" id="cd08498">
    <property type="entry name" value="PBP2_NikA_DppA_OppA_like_2"/>
    <property type="match status" value="1"/>
</dbReference>
<reference evidence="6" key="1">
    <citation type="submission" date="2020-01" db="EMBL/GenBank/DDBJ databases">
        <authorList>
            <person name="Rat A."/>
        </authorList>
    </citation>
    <scope>NUCLEOTIDE SEQUENCE</scope>
    <source>
        <strain evidence="6">LMG 31228</strain>
    </source>
</reference>
<dbReference type="PIRSF" id="PIRSF002741">
    <property type="entry name" value="MppA"/>
    <property type="match status" value="1"/>
</dbReference>
<dbReference type="GO" id="GO:1904680">
    <property type="term" value="F:peptide transmembrane transporter activity"/>
    <property type="evidence" value="ECO:0007669"/>
    <property type="project" value="TreeGrafter"/>
</dbReference>
<feature type="signal peptide" evidence="4">
    <location>
        <begin position="1"/>
        <end position="35"/>
    </location>
</feature>
<keyword evidence="7" id="KW-1185">Reference proteome</keyword>
<evidence type="ECO:0000256" key="1">
    <source>
        <dbReference type="ARBA" id="ARBA00004418"/>
    </source>
</evidence>
<reference evidence="6" key="2">
    <citation type="journal article" date="2021" name="Syst. Appl. Microbiol.">
        <title>Roseomonas hellenica sp. nov., isolated from roots of wild-growing Alkanna tinctoria.</title>
        <authorList>
            <person name="Rat A."/>
            <person name="Naranjo H.D."/>
            <person name="Lebbe L."/>
            <person name="Cnockaert M."/>
            <person name="Krigas N."/>
            <person name="Grigoriadou K."/>
            <person name="Maloupa E."/>
            <person name="Willems A."/>
        </authorList>
    </citation>
    <scope>NUCLEOTIDE SEQUENCE</scope>
    <source>
        <strain evidence="6">LMG 31228</strain>
    </source>
</reference>
<dbReference type="EMBL" id="JAAEDL010000005">
    <property type="protein sequence ID" value="MBR0680147.1"/>
    <property type="molecule type" value="Genomic_DNA"/>
</dbReference>
<dbReference type="Pfam" id="PF00496">
    <property type="entry name" value="SBP_bac_5"/>
    <property type="match status" value="1"/>
</dbReference>
<dbReference type="PANTHER" id="PTHR30290">
    <property type="entry name" value="PERIPLASMIC BINDING COMPONENT OF ABC TRANSPORTER"/>
    <property type="match status" value="1"/>
</dbReference>
<keyword evidence="3 4" id="KW-0732">Signal</keyword>